<dbReference type="InterPro" id="IPR050713">
    <property type="entry name" value="RTP_Phos/Ushers"/>
</dbReference>
<organism evidence="10 11">
    <name type="scientific">Zonotrichia albicollis</name>
    <name type="common">White-throated sparrow</name>
    <name type="synonym">Fringilla albicollis</name>
    <dbReference type="NCBI Taxonomy" id="44394"/>
    <lineage>
        <taxon>Eukaryota</taxon>
        <taxon>Metazoa</taxon>
        <taxon>Chordata</taxon>
        <taxon>Craniata</taxon>
        <taxon>Vertebrata</taxon>
        <taxon>Euteleostomi</taxon>
        <taxon>Archelosauria</taxon>
        <taxon>Archosauria</taxon>
        <taxon>Dinosauria</taxon>
        <taxon>Saurischia</taxon>
        <taxon>Theropoda</taxon>
        <taxon>Coelurosauria</taxon>
        <taxon>Aves</taxon>
        <taxon>Neognathae</taxon>
        <taxon>Neoaves</taxon>
        <taxon>Telluraves</taxon>
        <taxon>Australaves</taxon>
        <taxon>Passeriformes</taxon>
        <taxon>Passerellidae</taxon>
        <taxon>Zonotrichia</taxon>
    </lineage>
</organism>
<comment type="subcellular location">
    <subcellularLocation>
        <location evidence="1">Membrane</location>
        <topology evidence="1">Single-pass membrane protein</topology>
    </subcellularLocation>
</comment>
<evidence type="ECO:0000256" key="4">
    <source>
        <dbReference type="ARBA" id="ARBA00022989"/>
    </source>
</evidence>
<dbReference type="FunFam" id="2.60.40.10:FF:000373">
    <property type="entry name" value="fibronectin type-III domain-containing protein 3A isoform X1"/>
    <property type="match status" value="1"/>
</dbReference>
<dbReference type="Ensembl" id="ENSZALT00000024054.1">
    <property type="protein sequence ID" value="ENSZALP00000018143.1"/>
    <property type="gene ID" value="ENSZALG00000014311.1"/>
</dbReference>
<dbReference type="Proteomes" id="UP000694413">
    <property type="component" value="Unassembled WGS sequence"/>
</dbReference>
<evidence type="ECO:0000256" key="8">
    <source>
        <dbReference type="SAM" id="Phobius"/>
    </source>
</evidence>
<feature type="compositionally biased region" description="Basic and acidic residues" evidence="7">
    <location>
        <begin position="123"/>
        <end position="134"/>
    </location>
</feature>
<dbReference type="AlphaFoldDB" id="A0A8D2N6J0"/>
<dbReference type="InterPro" id="IPR036116">
    <property type="entry name" value="FN3_sf"/>
</dbReference>
<gene>
    <name evidence="10" type="primary">LOC102075014</name>
</gene>
<dbReference type="SMART" id="SM00060">
    <property type="entry name" value="FN3"/>
    <property type="match status" value="8"/>
</dbReference>
<dbReference type="FunFam" id="2.60.40.10:FF:000180">
    <property type="entry name" value="Fibronectin type III domain containing 3A"/>
    <property type="match status" value="1"/>
</dbReference>
<keyword evidence="5 8" id="KW-0472">Membrane</keyword>
<evidence type="ECO:0000256" key="1">
    <source>
        <dbReference type="ARBA" id="ARBA00004167"/>
    </source>
</evidence>
<feature type="region of interest" description="Disordered" evidence="7">
    <location>
        <begin position="484"/>
        <end position="524"/>
    </location>
</feature>
<keyword evidence="4 8" id="KW-1133">Transmembrane helix</keyword>
<dbReference type="SUPFAM" id="SSF49265">
    <property type="entry name" value="Fibronectin type III"/>
    <property type="match status" value="5"/>
</dbReference>
<reference evidence="10" key="2">
    <citation type="submission" date="2025-09" db="UniProtKB">
        <authorList>
            <consortium name="Ensembl"/>
        </authorList>
    </citation>
    <scope>IDENTIFICATION</scope>
</reference>
<evidence type="ECO:0000256" key="7">
    <source>
        <dbReference type="SAM" id="MobiDB-lite"/>
    </source>
</evidence>
<feature type="compositionally biased region" description="Polar residues" evidence="7">
    <location>
        <begin position="163"/>
        <end position="172"/>
    </location>
</feature>
<evidence type="ECO:0000256" key="3">
    <source>
        <dbReference type="ARBA" id="ARBA00022737"/>
    </source>
</evidence>
<dbReference type="PANTHER" id="PTHR46957:SF3">
    <property type="entry name" value="CYTOKINE RECEPTOR"/>
    <property type="match status" value="1"/>
</dbReference>
<dbReference type="Gene3D" id="2.60.40.10">
    <property type="entry name" value="Immunoglobulins"/>
    <property type="match status" value="9"/>
</dbReference>
<feature type="domain" description="Fibronectin type-III" evidence="9">
    <location>
        <begin position="405"/>
        <end position="498"/>
    </location>
</feature>
<dbReference type="InterPro" id="IPR003961">
    <property type="entry name" value="FN3_dom"/>
</dbReference>
<dbReference type="InterPro" id="IPR013783">
    <property type="entry name" value="Ig-like_fold"/>
</dbReference>
<feature type="region of interest" description="Disordered" evidence="7">
    <location>
        <begin position="102"/>
        <end position="215"/>
    </location>
</feature>
<dbReference type="PRINTS" id="PR00014">
    <property type="entry name" value="FNTYPEIII"/>
</dbReference>
<feature type="domain" description="Fibronectin type-III" evidence="9">
    <location>
        <begin position="206"/>
        <end position="306"/>
    </location>
</feature>
<feature type="domain" description="Fibronectin type-III" evidence="9">
    <location>
        <begin position="502"/>
        <end position="597"/>
    </location>
</feature>
<feature type="domain" description="Fibronectin type-III" evidence="9">
    <location>
        <begin position="310"/>
        <end position="401"/>
    </location>
</feature>
<feature type="domain" description="Fibronectin type-III" evidence="9">
    <location>
        <begin position="759"/>
        <end position="845"/>
    </location>
</feature>
<accession>A0A8D2N6J0</accession>
<feature type="transmembrane region" description="Helical" evidence="8">
    <location>
        <begin position="1066"/>
        <end position="1091"/>
    </location>
</feature>
<evidence type="ECO:0000313" key="10">
    <source>
        <dbReference type="Ensembl" id="ENSZALP00000018143.1"/>
    </source>
</evidence>
<evidence type="ECO:0000259" key="9">
    <source>
        <dbReference type="PROSITE" id="PS50853"/>
    </source>
</evidence>
<dbReference type="PANTHER" id="PTHR46957">
    <property type="entry name" value="CYTOKINE RECEPTOR"/>
    <property type="match status" value="1"/>
</dbReference>
<proteinExistence type="inferred from homology"/>
<dbReference type="PROSITE" id="PS50853">
    <property type="entry name" value="FN3"/>
    <property type="match status" value="8"/>
</dbReference>
<evidence type="ECO:0000256" key="5">
    <source>
        <dbReference type="ARBA" id="ARBA00023136"/>
    </source>
</evidence>
<evidence type="ECO:0000256" key="6">
    <source>
        <dbReference type="ARBA" id="ARBA00038207"/>
    </source>
</evidence>
<evidence type="ECO:0000256" key="2">
    <source>
        <dbReference type="ARBA" id="ARBA00022692"/>
    </source>
</evidence>
<name>A0A8D2N6J0_ZONAL</name>
<evidence type="ECO:0000313" key="11">
    <source>
        <dbReference type="Proteomes" id="UP000694413"/>
    </source>
</evidence>
<feature type="domain" description="Fibronectin type-III" evidence="9">
    <location>
        <begin position="846"/>
        <end position="941"/>
    </location>
</feature>
<keyword evidence="3" id="KW-0677">Repeat</keyword>
<feature type="domain" description="Fibronectin type-III" evidence="9">
    <location>
        <begin position="651"/>
        <end position="747"/>
    </location>
</feature>
<reference evidence="10" key="1">
    <citation type="submission" date="2025-08" db="UniProtKB">
        <authorList>
            <consortium name="Ensembl"/>
        </authorList>
    </citation>
    <scope>IDENTIFICATION</scope>
</reference>
<dbReference type="FunFam" id="2.60.40.10:FF:000366">
    <property type="entry name" value="fibronectin type-III domain-containing protein 3A isoform X1"/>
    <property type="match status" value="1"/>
</dbReference>
<keyword evidence="2 8" id="KW-0812">Transmembrane</keyword>
<dbReference type="CDD" id="cd00063">
    <property type="entry name" value="FN3"/>
    <property type="match status" value="7"/>
</dbReference>
<keyword evidence="11" id="KW-1185">Reference proteome</keyword>
<dbReference type="GO" id="GO:0016020">
    <property type="term" value="C:membrane"/>
    <property type="evidence" value="ECO:0007669"/>
    <property type="project" value="UniProtKB-SubCell"/>
</dbReference>
<comment type="similarity">
    <text evidence="6">Belongs to the FNDC3 family.</text>
</comment>
<sequence length="1092" mass="119464">MMAEQPPPLEATPLLNEVPLLPHMVNGDSIQQVILVQVNPGETFTITTEDGHIQCIQGPAHVPMMSPNGSMPPIFVPPGYVSQVPSFLLLLRVLPPQFMHQPPPPHVFQEQEPRSHGRTNFIQRDERSLKMQEHLKKRLKDRQASGHTNNKLNSPPSSPHKVLNSSNATIPNGNGKGQQGAVGALKQKQIGKTKGSPEAEMGGRNSRKTNQVSDIQARSAVLSWNLPVSSQNGESHSHSPAAFTFEVAISNSGKNGKFKSVYVGEELTITLPDLRPATDYHARVSATSSSIKETISELVSFTTESCEPDCPAAPKLINRTKNSLSLQWKSSNDNGSKITNFLLEWDEGKNGPFKECYYGHLKQYKLTKLAPSTRYSLRLAAKNDIGMSGFSETVTFGTAGVVPPAPAPPTLLEAGVTWMALGWSPPAGGALDDTLTYSLDMEEEGSGYGFQPQYNGDELSCTLRNLRRSTSYKFRLFAYNSEGKSSPSEVVEHSTKPDRPGAPSKPAVKGKIHPHSVRVTWEPPKDNGGSDISKYFLEISEASVGRWEPIYSGAQREHVCDHLRPGTSYRLRVSCASKGGESQVSDVTTVTEYLLEMASSEQDERRVLYQGPAAEFAVTNLLPGRSYSFWLRAGNRVGFGPHSEKAEICTAPGPPEQCCKPLITCKSATCAVVSWESPACNGAEITEYRLDWGQVEGSMHIIYTGPCQSYEVKGLTPATTYYCRVQAVNVAGAGLFGDTGVITTPPSVPAAVAVLHLLEEDQVEISPPLSTCLAIQWEEPCCHGAEITGYNIEYGEKQLVTVGRNTTHVLENLLPDTLYRIRVQAINSLGVGPFSHSMKAKTKPLPPDPPHLECVVFSYQSLKLKWGEGPSRALIPNPTQFNLQMEDRFGRFVTVYNGPCHTYKVQRLSESTTYHFRIQAYNDAGEGAFSEVCAFTTTKSPPAPLKAPKVIQLEENTFEITWEPLQPMKGDSIVYILQLAAGREFDQVYKGPEPCFRLPAAQTNCEYRARVCAGRQCHDLPGCPELCGPYSPSTVFSCQRREPGPAAAPAGTELAQSGKRLREERAIAIALLCGFAVVAILFAVVIQYFVIK</sequence>
<feature type="domain" description="Fibronectin type-III" evidence="9">
    <location>
        <begin position="944"/>
        <end position="1041"/>
    </location>
</feature>
<dbReference type="FunFam" id="2.60.40.10:FF:001846">
    <property type="entry name" value="Uncharacterized protein, isoform E"/>
    <property type="match status" value="1"/>
</dbReference>
<feature type="compositionally biased region" description="Basic and acidic residues" evidence="7">
    <location>
        <begin position="490"/>
        <end position="499"/>
    </location>
</feature>
<protein>
    <recommendedName>
        <fullName evidence="9">Fibronectin type-III domain-containing protein</fullName>
    </recommendedName>
</protein>
<dbReference type="Pfam" id="PF00041">
    <property type="entry name" value="fn3"/>
    <property type="match status" value="6"/>
</dbReference>
<feature type="compositionally biased region" description="Polar residues" evidence="7">
    <location>
        <begin position="145"/>
        <end position="155"/>
    </location>
</feature>